<dbReference type="Proteomes" id="UP001652628">
    <property type="component" value="Unplaced"/>
</dbReference>
<evidence type="ECO:0000256" key="2">
    <source>
        <dbReference type="ARBA" id="ARBA00008685"/>
    </source>
</evidence>
<dbReference type="InterPro" id="IPR052192">
    <property type="entry name" value="Insect_Ionotropic_Sensory_Rcpt"/>
</dbReference>
<name>A0ABM4TYK9_DROSZ</name>
<feature type="transmembrane region" description="Helical" evidence="9">
    <location>
        <begin position="330"/>
        <end position="355"/>
    </location>
</feature>
<dbReference type="Gene3D" id="1.10.287.70">
    <property type="match status" value="1"/>
</dbReference>
<keyword evidence="5 9" id="KW-1133">Transmembrane helix</keyword>
<feature type="transmembrane region" description="Helical" evidence="9">
    <location>
        <begin position="67"/>
        <end position="86"/>
    </location>
</feature>
<feature type="transmembrane region" description="Helical" evidence="9">
    <location>
        <begin position="133"/>
        <end position="157"/>
    </location>
</feature>
<evidence type="ECO:0000259" key="10">
    <source>
        <dbReference type="Pfam" id="PF00060"/>
    </source>
</evidence>
<protein>
    <submittedName>
        <fullName evidence="12">Uncharacterized protein Ir41a</fullName>
    </submittedName>
</protein>
<evidence type="ECO:0000256" key="7">
    <source>
        <dbReference type="ARBA" id="ARBA00023170"/>
    </source>
</evidence>
<proteinExistence type="inferred from homology"/>
<sequence length="361" mass="40801">MSGDGALGMVIQHKADICIGAMYSWSEDYTYLDLSVYLVRSGITCLVPAPLRIASWHLPLEPFQKPLWAAILLCLFIEAIGLILAYKSEQELYVPPKNPGGWWTCTKFGISTTFKLFISQSGKSKANSLTVRLLLLVCFLNDLIITSIYGGGLASILTVPSMDEAADTVQRLRLHRLQWAANSEAWVSAIRGSDESLVRDLLYNFHIYSDDQLLRLAQEQRVHIGFTVERLPFGHFAVGNYLVPQAIDQLIIMKDDLYFQYTVAFVPRLWPLLDQFNSMIYSWHSSGLDKYWEDRVVGDNLNLKIQKQLEETMSKNKGDIGPNMLGMSNFAGIILVWILGSIVAMLSFSLELIYFNLKVIK</sequence>
<evidence type="ECO:0000256" key="3">
    <source>
        <dbReference type="ARBA" id="ARBA00022475"/>
    </source>
</evidence>
<dbReference type="Pfam" id="PF00060">
    <property type="entry name" value="Lig_chan"/>
    <property type="match status" value="1"/>
</dbReference>
<accession>A0ABM4TYK9</accession>
<keyword evidence="7" id="KW-0675">Receptor</keyword>
<evidence type="ECO:0000256" key="8">
    <source>
        <dbReference type="ARBA" id="ARBA00023180"/>
    </source>
</evidence>
<dbReference type="PANTHER" id="PTHR42643">
    <property type="entry name" value="IONOTROPIC RECEPTOR 20A-RELATED"/>
    <property type="match status" value="1"/>
</dbReference>
<organism evidence="11 12">
    <name type="scientific">Drosophila suzukii</name>
    <name type="common">Spotted-wing drosophila fruit fly</name>
    <dbReference type="NCBI Taxonomy" id="28584"/>
    <lineage>
        <taxon>Eukaryota</taxon>
        <taxon>Metazoa</taxon>
        <taxon>Ecdysozoa</taxon>
        <taxon>Arthropoda</taxon>
        <taxon>Hexapoda</taxon>
        <taxon>Insecta</taxon>
        <taxon>Pterygota</taxon>
        <taxon>Neoptera</taxon>
        <taxon>Endopterygota</taxon>
        <taxon>Diptera</taxon>
        <taxon>Brachycera</taxon>
        <taxon>Muscomorpha</taxon>
        <taxon>Ephydroidea</taxon>
        <taxon>Drosophilidae</taxon>
        <taxon>Drosophila</taxon>
        <taxon>Sophophora</taxon>
    </lineage>
</organism>
<keyword evidence="8" id="KW-0325">Glycoprotein</keyword>
<keyword evidence="4 9" id="KW-0812">Transmembrane</keyword>
<gene>
    <name evidence="12" type="primary">Ir41a</name>
</gene>
<keyword evidence="11" id="KW-1185">Reference proteome</keyword>
<dbReference type="PANTHER" id="PTHR42643:SF40">
    <property type="entry name" value="IONOTROPIC RECEPTOR 41A-RELATED"/>
    <property type="match status" value="1"/>
</dbReference>
<evidence type="ECO:0000256" key="1">
    <source>
        <dbReference type="ARBA" id="ARBA00004651"/>
    </source>
</evidence>
<evidence type="ECO:0000313" key="11">
    <source>
        <dbReference type="Proteomes" id="UP001652628"/>
    </source>
</evidence>
<dbReference type="GeneID" id="139354705"/>
<dbReference type="RefSeq" id="XP_070855045.1">
    <property type="nucleotide sequence ID" value="XM_070998944.1"/>
</dbReference>
<evidence type="ECO:0000256" key="4">
    <source>
        <dbReference type="ARBA" id="ARBA00022692"/>
    </source>
</evidence>
<evidence type="ECO:0000256" key="9">
    <source>
        <dbReference type="SAM" id="Phobius"/>
    </source>
</evidence>
<keyword evidence="6 9" id="KW-0472">Membrane</keyword>
<comment type="similarity">
    <text evidence="2">Belongs to the glutamate-gated ion channel (TC 1.A.10.1) family.</text>
</comment>
<comment type="subcellular location">
    <subcellularLocation>
        <location evidence="1">Cell membrane</location>
        <topology evidence="1">Multi-pass membrane protein</topology>
    </subcellularLocation>
</comment>
<reference evidence="12" key="1">
    <citation type="submission" date="2025-08" db="UniProtKB">
        <authorList>
            <consortium name="RefSeq"/>
        </authorList>
    </citation>
    <scope>IDENTIFICATION</scope>
</reference>
<feature type="domain" description="Ionotropic glutamate receptor C-terminal" evidence="10">
    <location>
        <begin position="66"/>
        <end position="340"/>
    </location>
</feature>
<evidence type="ECO:0000256" key="6">
    <source>
        <dbReference type="ARBA" id="ARBA00023136"/>
    </source>
</evidence>
<keyword evidence="3" id="KW-1003">Cell membrane</keyword>
<evidence type="ECO:0000256" key="5">
    <source>
        <dbReference type="ARBA" id="ARBA00022989"/>
    </source>
</evidence>
<dbReference type="SUPFAM" id="SSF53850">
    <property type="entry name" value="Periplasmic binding protein-like II"/>
    <property type="match status" value="1"/>
</dbReference>
<dbReference type="InterPro" id="IPR001320">
    <property type="entry name" value="Iontro_rcpt_C"/>
</dbReference>
<evidence type="ECO:0000313" key="12">
    <source>
        <dbReference type="RefSeq" id="XP_070855045.1"/>
    </source>
</evidence>